<dbReference type="PROSITE" id="PS50883">
    <property type="entry name" value="EAL"/>
    <property type="match status" value="1"/>
</dbReference>
<evidence type="ECO:0000313" key="6">
    <source>
        <dbReference type="Proteomes" id="UP001595692"/>
    </source>
</evidence>
<feature type="transmembrane region" description="Helical" evidence="1">
    <location>
        <begin position="12"/>
        <end position="40"/>
    </location>
</feature>
<dbReference type="SUPFAM" id="SSF55785">
    <property type="entry name" value="PYP-like sensor domain (PAS domain)"/>
    <property type="match status" value="1"/>
</dbReference>
<feature type="domain" description="PAC" evidence="2">
    <location>
        <begin position="442"/>
        <end position="492"/>
    </location>
</feature>
<name>A0ABV8CMH1_9GAMM</name>
<dbReference type="InterPro" id="IPR029787">
    <property type="entry name" value="Nucleotide_cyclase"/>
</dbReference>
<dbReference type="Pfam" id="PF13426">
    <property type="entry name" value="PAS_9"/>
    <property type="match status" value="1"/>
</dbReference>
<dbReference type="Proteomes" id="UP001595692">
    <property type="component" value="Unassembled WGS sequence"/>
</dbReference>
<accession>A0ABV8CMH1</accession>
<evidence type="ECO:0000256" key="1">
    <source>
        <dbReference type="SAM" id="Phobius"/>
    </source>
</evidence>
<dbReference type="NCBIfam" id="TIGR00229">
    <property type="entry name" value="sensory_box"/>
    <property type="match status" value="1"/>
</dbReference>
<dbReference type="SUPFAM" id="SSF55073">
    <property type="entry name" value="Nucleotide cyclase"/>
    <property type="match status" value="1"/>
</dbReference>
<dbReference type="InterPro" id="IPR035919">
    <property type="entry name" value="EAL_sf"/>
</dbReference>
<keyword evidence="1" id="KW-0812">Transmembrane</keyword>
<dbReference type="InterPro" id="IPR035965">
    <property type="entry name" value="PAS-like_dom_sf"/>
</dbReference>
<sequence length="922" mass="104439">MSLLSRLRNIRLATRATLLFAVSLLMVMGTSLLVLGFFFLHSISDIESQLLVRANHQARESINLRLDEMAARSIDWAYWDETYRLLTSGDERYAQRNLNTDSFKTNDVDLMLFLDRRGQPKLASMLNPQRTELIAVSAELSQELLSDDGLGSRIQHLLQHPDVEPRPISGIIMLQGIPWNVALTPVLTSEYQGPVAGWMIWAQAIPSFFPARVSKILTSDAVLKVATDTAVQQHKITPLPSPDPEVTLWQAEQTLFAASDIRDLNQHRAMRLETSSPRLIYRAGQLSMKVLLAVNLLGGGLLLILFLRLFRQHITARFQALEQGLRKLAYDNWSTPLAIDGKDEVALASQVINQLLASRESSNLELQEIEQKFSAIYQHSAAGIMMLHQGMIMNMNQTALQLLDYRHAPPLGQPFSQLLPEDQPDEPYSSSRFQQMLQLGQHHFEWELVTRNGSRLPCEIQLVALRHADHDSWLLTMIDITERRNTESKIKRLSLYDTLTGLLNRHQLQAIINQDLAEREHHGKAQPFGLLHLDIIHFKHINDTFGHEIGDQLLQEIARRLSRLCPQQILARIAADEFVLYLPQLESLFATMRLAKRLQHALIAPLRIEHQELQVVICIGVVVGRQEFHTAEEVLRCTDYALGKAKQGPLSIRLFTQRLYQEAIESMMIKRDLPQAIRQDQLMVWFQPIVDSHTEQVVGLEALVRWKHPKLGFVSPAKFIPIAEQGHLVIELGEKVLQLACDYAVQLNQCREKRQLPPLITHVNLSARHFASPRLLPLLEHTLACSGLPASQLAIEITETTLLASPRDAIRRMHAIRQLGIHLALDDFGTGYSALNTLCQYPIDMVKLDRSFVLRLMEGQQGELLVRAIINMARDLGLDVIAEGVELASQRDKLVALGIREIQGYYYYRPMSGEALANLNAC</sequence>
<organism evidence="5 6">
    <name type="scientific">Pseudaeromonas sharmana</name>
    <dbReference type="NCBI Taxonomy" id="328412"/>
    <lineage>
        <taxon>Bacteria</taxon>
        <taxon>Pseudomonadati</taxon>
        <taxon>Pseudomonadota</taxon>
        <taxon>Gammaproteobacteria</taxon>
        <taxon>Aeromonadales</taxon>
        <taxon>Aeromonadaceae</taxon>
        <taxon>Pseudaeromonas</taxon>
    </lineage>
</organism>
<dbReference type="InterPro" id="IPR001633">
    <property type="entry name" value="EAL_dom"/>
</dbReference>
<dbReference type="Gene3D" id="3.30.70.270">
    <property type="match status" value="1"/>
</dbReference>
<dbReference type="SUPFAM" id="SSF141868">
    <property type="entry name" value="EAL domain-like"/>
    <property type="match status" value="1"/>
</dbReference>
<comment type="caution">
    <text evidence="5">The sequence shown here is derived from an EMBL/GenBank/DDBJ whole genome shotgun (WGS) entry which is preliminary data.</text>
</comment>
<dbReference type="SMART" id="SM00091">
    <property type="entry name" value="PAS"/>
    <property type="match status" value="1"/>
</dbReference>
<dbReference type="NCBIfam" id="TIGR00254">
    <property type="entry name" value="GGDEF"/>
    <property type="match status" value="1"/>
</dbReference>
<dbReference type="PROSITE" id="PS50113">
    <property type="entry name" value="PAC"/>
    <property type="match status" value="1"/>
</dbReference>
<dbReference type="Gene3D" id="3.30.450.20">
    <property type="entry name" value="PAS domain"/>
    <property type="match status" value="1"/>
</dbReference>
<dbReference type="SMART" id="SM00052">
    <property type="entry name" value="EAL"/>
    <property type="match status" value="1"/>
</dbReference>
<keyword evidence="1" id="KW-1133">Transmembrane helix</keyword>
<evidence type="ECO:0000259" key="3">
    <source>
        <dbReference type="PROSITE" id="PS50883"/>
    </source>
</evidence>
<dbReference type="CDD" id="cd01949">
    <property type="entry name" value="GGDEF"/>
    <property type="match status" value="1"/>
</dbReference>
<dbReference type="InterPro" id="IPR052155">
    <property type="entry name" value="Biofilm_reg_signaling"/>
</dbReference>
<dbReference type="RefSeq" id="WP_377151560.1">
    <property type="nucleotide sequence ID" value="NZ_JBHSAF010000006.1"/>
</dbReference>
<dbReference type="EMBL" id="JBHSAF010000006">
    <property type="protein sequence ID" value="MFC3913286.1"/>
    <property type="molecule type" value="Genomic_DNA"/>
</dbReference>
<dbReference type="PROSITE" id="PS50887">
    <property type="entry name" value="GGDEF"/>
    <property type="match status" value="1"/>
</dbReference>
<feature type="domain" description="GGDEF" evidence="4">
    <location>
        <begin position="526"/>
        <end position="657"/>
    </location>
</feature>
<dbReference type="InterPro" id="IPR007892">
    <property type="entry name" value="CHASE4"/>
</dbReference>
<dbReference type="InterPro" id="IPR001610">
    <property type="entry name" value="PAC"/>
</dbReference>
<dbReference type="SMART" id="SM00086">
    <property type="entry name" value="PAC"/>
    <property type="match status" value="1"/>
</dbReference>
<dbReference type="InterPro" id="IPR043128">
    <property type="entry name" value="Rev_trsase/Diguanyl_cyclase"/>
</dbReference>
<dbReference type="Pfam" id="PF00990">
    <property type="entry name" value="GGDEF"/>
    <property type="match status" value="1"/>
</dbReference>
<proteinExistence type="predicted"/>
<evidence type="ECO:0000313" key="5">
    <source>
        <dbReference type="EMBL" id="MFC3913286.1"/>
    </source>
</evidence>
<dbReference type="Pfam" id="PF05228">
    <property type="entry name" value="CHASE4"/>
    <property type="match status" value="1"/>
</dbReference>
<dbReference type="SMART" id="SM00267">
    <property type="entry name" value="GGDEF"/>
    <property type="match status" value="1"/>
</dbReference>
<keyword evidence="6" id="KW-1185">Reference proteome</keyword>
<gene>
    <name evidence="5" type="ORF">ACFOSS_07400</name>
</gene>
<protein>
    <submittedName>
        <fullName evidence="5">EAL domain-containing protein</fullName>
    </submittedName>
</protein>
<keyword evidence="1" id="KW-0472">Membrane</keyword>
<dbReference type="Gene3D" id="3.20.20.450">
    <property type="entry name" value="EAL domain"/>
    <property type="match status" value="1"/>
</dbReference>
<dbReference type="PANTHER" id="PTHR44757">
    <property type="entry name" value="DIGUANYLATE CYCLASE DGCP"/>
    <property type="match status" value="1"/>
</dbReference>
<dbReference type="InterPro" id="IPR000160">
    <property type="entry name" value="GGDEF_dom"/>
</dbReference>
<dbReference type="PANTHER" id="PTHR44757:SF2">
    <property type="entry name" value="BIOFILM ARCHITECTURE MAINTENANCE PROTEIN MBAA"/>
    <property type="match status" value="1"/>
</dbReference>
<dbReference type="InterPro" id="IPR000014">
    <property type="entry name" value="PAS"/>
</dbReference>
<dbReference type="Pfam" id="PF00563">
    <property type="entry name" value="EAL"/>
    <property type="match status" value="1"/>
</dbReference>
<dbReference type="CDD" id="cd01948">
    <property type="entry name" value="EAL"/>
    <property type="match status" value="1"/>
</dbReference>
<reference evidence="6" key="1">
    <citation type="journal article" date="2019" name="Int. J. Syst. Evol. Microbiol.">
        <title>The Global Catalogue of Microorganisms (GCM) 10K type strain sequencing project: providing services to taxonomists for standard genome sequencing and annotation.</title>
        <authorList>
            <consortium name="The Broad Institute Genomics Platform"/>
            <consortium name="The Broad Institute Genome Sequencing Center for Infectious Disease"/>
            <person name="Wu L."/>
            <person name="Ma J."/>
        </authorList>
    </citation>
    <scope>NUCLEOTIDE SEQUENCE [LARGE SCALE GENOMIC DNA]</scope>
    <source>
        <strain evidence="6">CCUG 54939</strain>
    </source>
</reference>
<evidence type="ECO:0000259" key="2">
    <source>
        <dbReference type="PROSITE" id="PS50113"/>
    </source>
</evidence>
<dbReference type="CDD" id="cd00130">
    <property type="entry name" value="PAS"/>
    <property type="match status" value="1"/>
</dbReference>
<feature type="domain" description="EAL" evidence="3">
    <location>
        <begin position="666"/>
        <end position="922"/>
    </location>
</feature>
<dbReference type="InterPro" id="IPR000700">
    <property type="entry name" value="PAS-assoc_C"/>
</dbReference>
<evidence type="ECO:0000259" key="4">
    <source>
        <dbReference type="PROSITE" id="PS50887"/>
    </source>
</evidence>